<dbReference type="GO" id="GO:0019825">
    <property type="term" value="F:oxygen binding"/>
    <property type="evidence" value="ECO:0007669"/>
    <property type="project" value="InterPro"/>
</dbReference>
<name>A0A7C9PKB7_9MICO</name>
<dbReference type="Gene3D" id="1.10.490.10">
    <property type="entry name" value="Globins"/>
    <property type="match status" value="1"/>
</dbReference>
<dbReference type="GO" id="GO:0020037">
    <property type="term" value="F:heme binding"/>
    <property type="evidence" value="ECO:0007669"/>
    <property type="project" value="InterPro"/>
</dbReference>
<dbReference type="SUPFAM" id="SSF46458">
    <property type="entry name" value="Globin-like"/>
    <property type="match status" value="1"/>
</dbReference>
<dbReference type="Pfam" id="PF01152">
    <property type="entry name" value="Bac_globin"/>
    <property type="match status" value="1"/>
</dbReference>
<feature type="binding site" description="distal binding residue" evidence="5">
    <location>
        <position position="45"/>
    </location>
    <ligand>
        <name>heme</name>
        <dbReference type="ChEBI" id="CHEBI:30413"/>
    </ligand>
    <ligandPart>
        <name>Fe</name>
        <dbReference type="ChEBI" id="CHEBI:18248"/>
    </ligandPart>
</feature>
<dbReference type="InterPro" id="IPR009050">
    <property type="entry name" value="Globin-like_sf"/>
</dbReference>
<comment type="caution">
    <text evidence="6">The sequence shown here is derived from an EMBL/GenBank/DDBJ whole genome shotgun (WGS) entry which is preliminary data.</text>
</comment>
<evidence type="ECO:0000313" key="6">
    <source>
        <dbReference type="EMBL" id="NEM89773.1"/>
    </source>
</evidence>
<dbReference type="RefSeq" id="WP_163471361.1">
    <property type="nucleotide sequence ID" value="NZ_JAAGWZ010000001.1"/>
</dbReference>
<accession>A0A7C9PKB7</accession>
<dbReference type="AlphaFoldDB" id="A0A7C9PKB7"/>
<proteinExistence type="predicted"/>
<dbReference type="EMBL" id="JAAGWZ010000001">
    <property type="protein sequence ID" value="NEM89773.1"/>
    <property type="molecule type" value="Genomic_DNA"/>
</dbReference>
<evidence type="ECO:0000256" key="1">
    <source>
        <dbReference type="ARBA" id="ARBA00022448"/>
    </source>
</evidence>
<dbReference type="GO" id="GO:0046872">
    <property type="term" value="F:metal ion binding"/>
    <property type="evidence" value="ECO:0007669"/>
    <property type="project" value="UniProtKB-KW"/>
</dbReference>
<evidence type="ECO:0000256" key="2">
    <source>
        <dbReference type="ARBA" id="ARBA00022617"/>
    </source>
</evidence>
<protein>
    <submittedName>
        <fullName evidence="6">Group 1 truncated hemoglobin</fullName>
    </submittedName>
</protein>
<evidence type="ECO:0000256" key="4">
    <source>
        <dbReference type="ARBA" id="ARBA00023004"/>
    </source>
</evidence>
<evidence type="ECO:0000256" key="5">
    <source>
        <dbReference type="PIRSR" id="PIRSR601486-1"/>
    </source>
</evidence>
<dbReference type="CDD" id="cd00454">
    <property type="entry name" value="TrHb1_N"/>
    <property type="match status" value="1"/>
</dbReference>
<evidence type="ECO:0000256" key="3">
    <source>
        <dbReference type="ARBA" id="ARBA00022723"/>
    </source>
</evidence>
<keyword evidence="4 5" id="KW-0408">Iron</keyword>
<keyword evidence="1" id="KW-0813">Transport</keyword>
<dbReference type="Proteomes" id="UP000479756">
    <property type="component" value="Unassembled WGS sequence"/>
</dbReference>
<keyword evidence="3 5" id="KW-0479">Metal-binding</keyword>
<gene>
    <name evidence="6" type="ORF">G3T37_00200</name>
</gene>
<organism evidence="6 7">
    <name type="scientific">Galbitalea soli</name>
    <dbReference type="NCBI Taxonomy" id="1268042"/>
    <lineage>
        <taxon>Bacteria</taxon>
        <taxon>Bacillati</taxon>
        <taxon>Actinomycetota</taxon>
        <taxon>Actinomycetes</taxon>
        <taxon>Micrococcales</taxon>
        <taxon>Microbacteriaceae</taxon>
        <taxon>Galbitalea</taxon>
    </lineage>
</organism>
<keyword evidence="7" id="KW-1185">Reference proteome</keyword>
<keyword evidence="2 5" id="KW-0349">Heme</keyword>
<evidence type="ECO:0000313" key="7">
    <source>
        <dbReference type="Proteomes" id="UP000479756"/>
    </source>
</evidence>
<sequence>MTLVDADGGADAVAVAVDAFYTRLMDDPALAARFEGVDLRKLIGHQRAFVVAALGGADLYLGRDMRSAHAGLQLTDAEFDSAVRHLSDSLAEAGFAGSLIAVLAARLEPLRAQIVGA</sequence>
<dbReference type="InterPro" id="IPR012292">
    <property type="entry name" value="Globin/Proto"/>
</dbReference>
<reference evidence="6 7" key="1">
    <citation type="journal article" date="2014" name="Int. J. Syst. Evol. Microbiol.">
        <title>Description of Galbitalea soli gen. nov., sp. nov., and Frondihabitans sucicola sp. nov.</title>
        <authorList>
            <person name="Kim S.J."/>
            <person name="Lim J.M."/>
            <person name="Ahn J.H."/>
            <person name="Weon H.Y."/>
            <person name="Hamada M."/>
            <person name="Suzuki K."/>
            <person name="Ahn T.Y."/>
            <person name="Kwon S.W."/>
        </authorList>
    </citation>
    <scope>NUCLEOTIDE SEQUENCE [LARGE SCALE GENOMIC DNA]</scope>
    <source>
        <strain evidence="6 7">NBRC 108727</strain>
    </source>
</reference>
<feature type="binding site" description="distal binding residue" evidence="5">
    <location>
        <position position="69"/>
    </location>
    <ligand>
        <name>heme</name>
        <dbReference type="ChEBI" id="CHEBI:30413"/>
    </ligand>
    <ligandPart>
        <name>Fe</name>
        <dbReference type="ChEBI" id="CHEBI:18248"/>
    </ligandPart>
</feature>
<dbReference type="InterPro" id="IPR001486">
    <property type="entry name" value="Hemoglobin_trunc"/>
</dbReference>